<gene>
    <name evidence="1" type="ORF">METZ01_LOCUS8492</name>
</gene>
<dbReference type="EMBL" id="UINC01000453">
    <property type="protein sequence ID" value="SUZ55638.1"/>
    <property type="molecule type" value="Genomic_DNA"/>
</dbReference>
<sequence length="30" mass="3424">MGLYSNPHFFYIVGVEVAIMTWDKNICGAF</sequence>
<dbReference type="AlphaFoldDB" id="A0A381NP70"/>
<name>A0A381NP70_9ZZZZ</name>
<proteinExistence type="predicted"/>
<reference evidence="1" key="1">
    <citation type="submission" date="2018-05" db="EMBL/GenBank/DDBJ databases">
        <authorList>
            <person name="Lanie J.A."/>
            <person name="Ng W.-L."/>
            <person name="Kazmierczak K.M."/>
            <person name="Andrzejewski T.M."/>
            <person name="Davidsen T.M."/>
            <person name="Wayne K.J."/>
            <person name="Tettelin H."/>
            <person name="Glass J.I."/>
            <person name="Rusch D."/>
            <person name="Podicherti R."/>
            <person name="Tsui H.-C.T."/>
            <person name="Winkler M.E."/>
        </authorList>
    </citation>
    <scope>NUCLEOTIDE SEQUENCE</scope>
</reference>
<protein>
    <submittedName>
        <fullName evidence="1">Uncharacterized protein</fullName>
    </submittedName>
</protein>
<accession>A0A381NP70</accession>
<evidence type="ECO:0000313" key="1">
    <source>
        <dbReference type="EMBL" id="SUZ55638.1"/>
    </source>
</evidence>
<organism evidence="1">
    <name type="scientific">marine metagenome</name>
    <dbReference type="NCBI Taxonomy" id="408172"/>
    <lineage>
        <taxon>unclassified sequences</taxon>
        <taxon>metagenomes</taxon>
        <taxon>ecological metagenomes</taxon>
    </lineage>
</organism>